<reference evidence="6" key="1">
    <citation type="submission" date="2023-08" db="EMBL/GenBank/DDBJ databases">
        <title>The draft genome of Tsukamurella strandjordii strain 050030.</title>
        <authorList>
            <person name="Zhao F."/>
            <person name="Feng Y."/>
            <person name="Zong Z."/>
        </authorList>
    </citation>
    <scope>NUCLEOTIDE SEQUENCE</scope>
    <source>
        <strain evidence="6">050030</strain>
    </source>
</reference>
<dbReference type="PANTHER" id="PTHR37323">
    <property type="entry name" value="GCN5-RELATED N-ACETYLTRANSFERASE"/>
    <property type="match status" value="1"/>
</dbReference>
<dbReference type="PANTHER" id="PTHR37323:SF1">
    <property type="entry name" value="L-ORNITHINE N(ALPHA)-ACYLTRANSFERASE"/>
    <property type="match status" value="1"/>
</dbReference>
<dbReference type="RefSeq" id="WP_305111822.1">
    <property type="nucleotide sequence ID" value="NZ_JAUTIX010000005.1"/>
</dbReference>
<evidence type="ECO:0000313" key="7">
    <source>
        <dbReference type="Proteomes" id="UP001178281"/>
    </source>
</evidence>
<comment type="caution">
    <text evidence="6">The sequence shown here is derived from an EMBL/GenBank/DDBJ whole genome shotgun (WGS) entry which is preliminary data.</text>
</comment>
<name>A0AA90NHC2_9ACTN</name>
<dbReference type="AlphaFoldDB" id="A0AA90NHC2"/>
<protein>
    <submittedName>
        <fullName evidence="6">GNAT family N-acyltransferase</fullName>
        <ecNumber evidence="6">2.3.1.-</ecNumber>
    </submittedName>
</protein>
<sequence>MSTPGTLVTGRHPAIETLIHGDEYEVVLTTRAEDIDTVQRLRYEVFGTEPGFEASMAAVTDGRDADEFDGYCDHLVIRHKPSDRIVGCYRILPPPGAIAAGGLYLATEFELGELDHLRPHMLEMGRACVHADHRTGGVLCLMWAGLLAYSDLRGIRYAVGAVSVPMQYEGHDRGATVRAVRELVDAKHRAPWTVSPRNPVEEIAAEPASRRTFPPLVTGYLRMNAQILGAPSFDPVFDVADFPMIIDRTKFNVRYLERLQQAAGAVD</sequence>
<comment type="pathway">
    <text evidence="1">Lipid metabolism.</text>
</comment>
<dbReference type="GO" id="GO:0016746">
    <property type="term" value="F:acyltransferase activity"/>
    <property type="evidence" value="ECO:0007669"/>
    <property type="project" value="UniProtKB-KW"/>
</dbReference>
<evidence type="ECO:0000256" key="3">
    <source>
        <dbReference type="ARBA" id="ARBA00022679"/>
    </source>
</evidence>
<keyword evidence="4" id="KW-0443">Lipid metabolism</keyword>
<dbReference type="EC" id="2.3.1.-" evidence="6"/>
<keyword evidence="3 6" id="KW-0808">Transferase</keyword>
<keyword evidence="5 6" id="KW-0012">Acyltransferase</keyword>
<evidence type="ECO:0000256" key="4">
    <source>
        <dbReference type="ARBA" id="ARBA00023098"/>
    </source>
</evidence>
<dbReference type="GO" id="GO:0006629">
    <property type="term" value="P:lipid metabolic process"/>
    <property type="evidence" value="ECO:0007669"/>
    <property type="project" value="UniProtKB-KW"/>
</dbReference>
<dbReference type="SUPFAM" id="SSF55729">
    <property type="entry name" value="Acyl-CoA N-acyltransferases (Nat)"/>
    <property type="match status" value="1"/>
</dbReference>
<organism evidence="6 7">
    <name type="scientific">Tsukamurella strandjordii</name>
    <dbReference type="NCBI Taxonomy" id="147577"/>
    <lineage>
        <taxon>Bacteria</taxon>
        <taxon>Bacillati</taxon>
        <taxon>Actinomycetota</taxon>
        <taxon>Actinomycetes</taxon>
        <taxon>Mycobacteriales</taxon>
        <taxon>Tsukamurellaceae</taxon>
        <taxon>Tsukamurella</taxon>
    </lineage>
</organism>
<dbReference type="EMBL" id="JAUTIX010000005">
    <property type="protein sequence ID" value="MDP0399103.1"/>
    <property type="molecule type" value="Genomic_DNA"/>
</dbReference>
<dbReference type="Pfam" id="PF13444">
    <property type="entry name" value="Acetyltransf_5"/>
    <property type="match status" value="1"/>
</dbReference>
<evidence type="ECO:0000256" key="2">
    <source>
        <dbReference type="ARBA" id="ARBA00022516"/>
    </source>
</evidence>
<keyword evidence="2" id="KW-0444">Lipid biosynthesis</keyword>
<proteinExistence type="predicted"/>
<evidence type="ECO:0000313" key="6">
    <source>
        <dbReference type="EMBL" id="MDP0399103.1"/>
    </source>
</evidence>
<accession>A0AA90NHC2</accession>
<dbReference type="Proteomes" id="UP001178281">
    <property type="component" value="Unassembled WGS sequence"/>
</dbReference>
<evidence type="ECO:0000256" key="5">
    <source>
        <dbReference type="ARBA" id="ARBA00023315"/>
    </source>
</evidence>
<keyword evidence="7" id="KW-1185">Reference proteome</keyword>
<dbReference type="InterPro" id="IPR016181">
    <property type="entry name" value="Acyl_CoA_acyltransferase"/>
</dbReference>
<dbReference type="InterPro" id="IPR052351">
    <property type="entry name" value="Ornithine_N-alpha-AT"/>
</dbReference>
<gene>
    <name evidence="6" type="ORF">Q7X28_14320</name>
</gene>
<dbReference type="Gene3D" id="3.40.630.30">
    <property type="match status" value="1"/>
</dbReference>
<evidence type="ECO:0000256" key="1">
    <source>
        <dbReference type="ARBA" id="ARBA00005189"/>
    </source>
</evidence>